<evidence type="ECO:0000313" key="2">
    <source>
        <dbReference type="Proteomes" id="UP001432190"/>
    </source>
</evidence>
<gene>
    <name evidence="1" type="ORF">OG994_26005</name>
</gene>
<accession>A0ABZ1S3G9</accession>
<dbReference type="Proteomes" id="UP001432190">
    <property type="component" value="Chromosome"/>
</dbReference>
<reference evidence="1" key="1">
    <citation type="submission" date="2022-10" db="EMBL/GenBank/DDBJ databases">
        <title>The complete genomes of actinobacterial strains from the NBC collection.</title>
        <authorList>
            <person name="Joergensen T.S."/>
            <person name="Alvarez Arevalo M."/>
            <person name="Sterndorff E.B."/>
            <person name="Faurdal D."/>
            <person name="Vuksanovic O."/>
            <person name="Mourched A.-S."/>
            <person name="Charusanti P."/>
            <person name="Shaw S."/>
            <person name="Blin K."/>
            <person name="Weber T."/>
        </authorList>
    </citation>
    <scope>NUCLEOTIDE SEQUENCE</scope>
    <source>
        <strain evidence="1">NBC_00256</strain>
    </source>
</reference>
<proteinExistence type="predicted"/>
<evidence type="ECO:0000313" key="1">
    <source>
        <dbReference type="EMBL" id="WUP48986.1"/>
    </source>
</evidence>
<name>A0ABZ1S3G9_9ACTN</name>
<dbReference type="RefSeq" id="WP_158610204.1">
    <property type="nucleotide sequence ID" value="NZ_CP108084.1"/>
</dbReference>
<dbReference type="EMBL" id="CP108084">
    <property type="protein sequence ID" value="WUP48986.1"/>
    <property type="molecule type" value="Genomic_DNA"/>
</dbReference>
<sequence length="49" mass="5394">MFGKARRSSAAPAGVVFCDSCAEVSTAAQRAQRRYERARTTVYTLISPR</sequence>
<organism evidence="1 2">
    <name type="scientific">Micromonospora globbae</name>
    <dbReference type="NCBI Taxonomy" id="1894969"/>
    <lineage>
        <taxon>Bacteria</taxon>
        <taxon>Bacillati</taxon>
        <taxon>Actinomycetota</taxon>
        <taxon>Actinomycetes</taxon>
        <taxon>Micromonosporales</taxon>
        <taxon>Micromonosporaceae</taxon>
        <taxon>Micromonospora</taxon>
    </lineage>
</organism>
<protein>
    <submittedName>
        <fullName evidence="1">Uncharacterized protein</fullName>
    </submittedName>
</protein>
<keyword evidence="2" id="KW-1185">Reference proteome</keyword>